<keyword evidence="3" id="KW-1185">Reference proteome</keyword>
<comment type="caution">
    <text evidence="2">The sequence shown here is derived from an EMBL/GenBank/DDBJ whole genome shotgun (WGS) entry which is preliminary data.</text>
</comment>
<dbReference type="AlphaFoldDB" id="A0A1V6TZH2"/>
<accession>A0A1V6TZH2</accession>
<dbReference type="OrthoDB" id="4664297at2759"/>
<gene>
    <name evidence="2" type="ORF">PENSTE_c001G01415</name>
</gene>
<sequence>MSNHPNYRLSYSQIDHFMRHGWVRVPRCFSKEKAAEWTADVWNRLGFRASDKSTWTTEVTYLPERRTESVKTFAPRAWAAICELLGGENRVANQSATWNDAFIINLGTEQKVGKYYHPKELTDWHVDGDFFIHYLDSPEQALLAIPFFSDVEERCGGTMVCSDSIKLMARYLYDHPEGVSPYMVPRGSKKSRQAFDDFYDDMIQKCYQFFEMTGKTEDVVLLHPLMVHSVSINSLRQPRIITNPPVSLKEPFKFDRSNPDHYSLVERYTLKALGKDRLRGWKIKGRRESVIPERLKPPVEETQQGRASGKSASARPAPGLKRPKFDKCDIA</sequence>
<organism evidence="2 3">
    <name type="scientific">Penicillium steckii</name>
    <dbReference type="NCBI Taxonomy" id="303698"/>
    <lineage>
        <taxon>Eukaryota</taxon>
        <taxon>Fungi</taxon>
        <taxon>Dikarya</taxon>
        <taxon>Ascomycota</taxon>
        <taxon>Pezizomycotina</taxon>
        <taxon>Eurotiomycetes</taxon>
        <taxon>Eurotiomycetidae</taxon>
        <taxon>Eurotiales</taxon>
        <taxon>Aspergillaceae</taxon>
        <taxon>Penicillium</taxon>
    </lineage>
</organism>
<reference evidence="3" key="1">
    <citation type="journal article" date="2017" name="Nat. Microbiol.">
        <title>Global analysis of biosynthetic gene clusters reveals vast potential of secondary metabolite production in Penicillium species.</title>
        <authorList>
            <person name="Nielsen J.C."/>
            <person name="Grijseels S."/>
            <person name="Prigent S."/>
            <person name="Ji B."/>
            <person name="Dainat J."/>
            <person name="Nielsen K.F."/>
            <person name="Frisvad J.C."/>
            <person name="Workman M."/>
            <person name="Nielsen J."/>
        </authorList>
    </citation>
    <scope>NUCLEOTIDE SEQUENCE [LARGE SCALE GENOMIC DNA]</scope>
    <source>
        <strain evidence="3">IBT 24891</strain>
    </source>
</reference>
<dbReference type="EMBL" id="MLKD01000001">
    <property type="protein sequence ID" value="OQE31725.1"/>
    <property type="molecule type" value="Genomic_DNA"/>
</dbReference>
<evidence type="ECO:0000313" key="2">
    <source>
        <dbReference type="EMBL" id="OQE31725.1"/>
    </source>
</evidence>
<dbReference type="Gene3D" id="2.60.120.620">
    <property type="entry name" value="q2cbj1_9rhob like domain"/>
    <property type="match status" value="1"/>
</dbReference>
<feature type="region of interest" description="Disordered" evidence="1">
    <location>
        <begin position="292"/>
        <end position="331"/>
    </location>
</feature>
<proteinExistence type="predicted"/>
<dbReference type="SUPFAM" id="SSF51197">
    <property type="entry name" value="Clavaminate synthase-like"/>
    <property type="match status" value="1"/>
</dbReference>
<protein>
    <submittedName>
        <fullName evidence="2">Uncharacterized protein</fullName>
    </submittedName>
</protein>
<name>A0A1V6TZH2_9EURO</name>
<dbReference type="Proteomes" id="UP000191285">
    <property type="component" value="Unassembled WGS sequence"/>
</dbReference>
<evidence type="ECO:0000256" key="1">
    <source>
        <dbReference type="SAM" id="MobiDB-lite"/>
    </source>
</evidence>
<evidence type="ECO:0000313" key="3">
    <source>
        <dbReference type="Proteomes" id="UP000191285"/>
    </source>
</evidence>